<dbReference type="PANTHER" id="PTHR32463">
    <property type="entry name" value="L-FUCOSE KINASE"/>
    <property type="match status" value="1"/>
</dbReference>
<dbReference type="InterPro" id="IPR036554">
    <property type="entry name" value="GHMP_kinase_C_sf"/>
</dbReference>
<dbReference type="OrthoDB" id="9812992at2"/>
<dbReference type="GO" id="GO:0042352">
    <property type="term" value="P:GDP-L-fucose salvage"/>
    <property type="evidence" value="ECO:0007669"/>
    <property type="project" value="TreeGrafter"/>
</dbReference>
<keyword evidence="1" id="KW-0808">Transferase</keyword>
<gene>
    <name evidence="8" type="ORF">CFX0092_A1520</name>
</gene>
<dbReference type="GO" id="GO:0050201">
    <property type="term" value="F:fucokinase activity"/>
    <property type="evidence" value="ECO:0007669"/>
    <property type="project" value="TreeGrafter"/>
</dbReference>
<dbReference type="Proteomes" id="UP000215027">
    <property type="component" value="Chromosome I"/>
</dbReference>
<feature type="domain" description="GHMP kinase C-terminal" evidence="7">
    <location>
        <begin position="229"/>
        <end position="303"/>
    </location>
</feature>
<evidence type="ECO:0000313" key="9">
    <source>
        <dbReference type="Proteomes" id="UP000215027"/>
    </source>
</evidence>
<dbReference type="Gene3D" id="3.30.230.120">
    <property type="match status" value="1"/>
</dbReference>
<dbReference type="PRINTS" id="PR00960">
    <property type="entry name" value="LMBPPROTEIN"/>
</dbReference>
<dbReference type="Pfam" id="PF00288">
    <property type="entry name" value="GHMP_kinases_N"/>
    <property type="match status" value="1"/>
</dbReference>
<protein>
    <submittedName>
        <fullName evidence="8">Kinase</fullName>
    </submittedName>
</protein>
<accession>A0A160T357</accession>
<evidence type="ECO:0000256" key="3">
    <source>
        <dbReference type="ARBA" id="ARBA00022777"/>
    </source>
</evidence>
<dbReference type="InterPro" id="IPR006204">
    <property type="entry name" value="GHMP_kinase_N_dom"/>
</dbReference>
<dbReference type="SUPFAM" id="SSF55060">
    <property type="entry name" value="GHMP Kinase, C-terminal domain"/>
    <property type="match status" value="1"/>
</dbReference>
<proteinExistence type="inferred from homology"/>
<sequence>MIIVQAPLRTSLFGGGTDFPGYYLEHGGCVLSSAIDKYIFVTIKRRFDKKLRVGWTHTELVDSVDELHHELIREAFRLTGIDHGVEITTMGDIPSEGSGLGSSSTVTVGALHAMYTMQRELVVAERLAAEACHIEIDVLGKPIGIQDQYIAAYGGLRFMEFMPGNGEVRSTRIELDPATKRQLNHNLLLFYTGVTRKADSILAEQQSNIRSRESVLEEMKHVARVACDKLQQGDMDAIGDLLHDSWLLKKQLASKISNSEVDDLYELARRAGATGGKIAGAGGGGFLLLYCPPGRQEHLRRELHMLQELPFNLGQDGSKVIFDYQR</sequence>
<dbReference type="PANTHER" id="PTHR32463:SF0">
    <property type="entry name" value="L-FUCOSE KINASE"/>
    <property type="match status" value="1"/>
</dbReference>
<comment type="similarity">
    <text evidence="5">Belongs to the GHMP kinase family.</text>
</comment>
<dbReference type="AlphaFoldDB" id="A0A160T357"/>
<name>A0A160T357_9CHLR</name>
<dbReference type="InterPro" id="IPR001174">
    <property type="entry name" value="HddA/FKP"/>
</dbReference>
<evidence type="ECO:0000256" key="5">
    <source>
        <dbReference type="ARBA" id="ARBA00038121"/>
    </source>
</evidence>
<dbReference type="KEGG" id="pbf:CFX0092_A1520"/>
<dbReference type="InterPro" id="IPR020568">
    <property type="entry name" value="Ribosomal_Su5_D2-typ_SF"/>
</dbReference>
<keyword evidence="4" id="KW-0067">ATP-binding</keyword>
<dbReference type="RefSeq" id="WP_095042897.1">
    <property type="nucleotide sequence ID" value="NZ_LN890655.1"/>
</dbReference>
<dbReference type="Pfam" id="PF08544">
    <property type="entry name" value="GHMP_kinases_C"/>
    <property type="match status" value="1"/>
</dbReference>
<keyword evidence="2" id="KW-0547">Nucleotide-binding</keyword>
<evidence type="ECO:0000256" key="1">
    <source>
        <dbReference type="ARBA" id="ARBA00022679"/>
    </source>
</evidence>
<evidence type="ECO:0000313" key="8">
    <source>
        <dbReference type="EMBL" id="CUS03398.2"/>
    </source>
</evidence>
<evidence type="ECO:0000256" key="2">
    <source>
        <dbReference type="ARBA" id="ARBA00022741"/>
    </source>
</evidence>
<evidence type="ECO:0000259" key="7">
    <source>
        <dbReference type="Pfam" id="PF08544"/>
    </source>
</evidence>
<evidence type="ECO:0000256" key="4">
    <source>
        <dbReference type="ARBA" id="ARBA00022840"/>
    </source>
</evidence>
<dbReference type="EMBL" id="LN890655">
    <property type="protein sequence ID" value="CUS03398.2"/>
    <property type="molecule type" value="Genomic_DNA"/>
</dbReference>
<keyword evidence="9" id="KW-1185">Reference proteome</keyword>
<keyword evidence="3 8" id="KW-0418">Kinase</keyword>
<reference evidence="8" key="1">
    <citation type="submission" date="2016-01" db="EMBL/GenBank/DDBJ databases">
        <authorList>
            <person name="Mcilroy J.S."/>
            <person name="Karst M S."/>
            <person name="Albertsen M."/>
        </authorList>
    </citation>
    <scope>NUCLEOTIDE SEQUENCE</scope>
    <source>
        <strain evidence="8">Cfx-K</strain>
    </source>
</reference>
<dbReference type="InterPro" id="IPR013750">
    <property type="entry name" value="GHMP_kinase_C_dom"/>
</dbReference>
<evidence type="ECO:0000259" key="6">
    <source>
        <dbReference type="Pfam" id="PF00288"/>
    </source>
</evidence>
<dbReference type="SUPFAM" id="SSF54211">
    <property type="entry name" value="Ribosomal protein S5 domain 2-like"/>
    <property type="match status" value="1"/>
</dbReference>
<organism evidence="8 9">
    <name type="scientific">Candidatus Promineifilum breve</name>
    <dbReference type="NCBI Taxonomy" id="1806508"/>
    <lineage>
        <taxon>Bacteria</taxon>
        <taxon>Bacillati</taxon>
        <taxon>Chloroflexota</taxon>
        <taxon>Ardenticatenia</taxon>
        <taxon>Candidatus Promineifilales</taxon>
        <taxon>Candidatus Promineifilaceae</taxon>
        <taxon>Candidatus Promineifilum</taxon>
    </lineage>
</organism>
<dbReference type="InterPro" id="IPR014606">
    <property type="entry name" value="Heptose_7-P_kinase"/>
</dbReference>
<feature type="domain" description="GHMP kinase N-terminal" evidence="6">
    <location>
        <begin position="74"/>
        <end position="155"/>
    </location>
</feature>
<dbReference type="GO" id="GO:0005524">
    <property type="term" value="F:ATP binding"/>
    <property type="evidence" value="ECO:0007669"/>
    <property type="project" value="UniProtKB-KW"/>
</dbReference>
<dbReference type="PIRSF" id="PIRSF036406">
    <property type="entry name" value="Hept_kin"/>
    <property type="match status" value="1"/>
</dbReference>
<dbReference type="InterPro" id="IPR052203">
    <property type="entry name" value="GHMP_Kinase-Related"/>
</dbReference>